<keyword evidence="2" id="KW-1185">Reference proteome</keyword>
<proteinExistence type="predicted"/>
<organism evidence="1 2">
    <name type="scientific">Catharanthus roseus</name>
    <name type="common">Madagascar periwinkle</name>
    <name type="synonym">Vinca rosea</name>
    <dbReference type="NCBI Taxonomy" id="4058"/>
    <lineage>
        <taxon>Eukaryota</taxon>
        <taxon>Viridiplantae</taxon>
        <taxon>Streptophyta</taxon>
        <taxon>Embryophyta</taxon>
        <taxon>Tracheophyta</taxon>
        <taxon>Spermatophyta</taxon>
        <taxon>Magnoliopsida</taxon>
        <taxon>eudicotyledons</taxon>
        <taxon>Gunneridae</taxon>
        <taxon>Pentapetalae</taxon>
        <taxon>asterids</taxon>
        <taxon>lamiids</taxon>
        <taxon>Gentianales</taxon>
        <taxon>Apocynaceae</taxon>
        <taxon>Rauvolfioideae</taxon>
        <taxon>Vinceae</taxon>
        <taxon>Catharanthinae</taxon>
        <taxon>Catharanthus</taxon>
    </lineage>
</organism>
<dbReference type="EMBL" id="CM044703">
    <property type="protein sequence ID" value="KAI5674779.1"/>
    <property type="molecule type" value="Genomic_DNA"/>
</dbReference>
<accession>A0ACC0BQ19</accession>
<name>A0ACC0BQ19_CATRO</name>
<evidence type="ECO:0000313" key="2">
    <source>
        <dbReference type="Proteomes" id="UP001060085"/>
    </source>
</evidence>
<dbReference type="Proteomes" id="UP001060085">
    <property type="component" value="Linkage Group LG03"/>
</dbReference>
<evidence type="ECO:0000313" key="1">
    <source>
        <dbReference type="EMBL" id="KAI5674779.1"/>
    </source>
</evidence>
<protein>
    <submittedName>
        <fullName evidence="1">Uncharacterized protein</fullName>
    </submittedName>
</protein>
<comment type="caution">
    <text evidence="1">The sequence shown here is derived from an EMBL/GenBank/DDBJ whole genome shotgun (WGS) entry which is preliminary data.</text>
</comment>
<reference evidence="2" key="1">
    <citation type="journal article" date="2023" name="Nat. Plants">
        <title>Single-cell RNA sequencing provides a high-resolution roadmap for understanding the multicellular compartmentation of specialized metabolism.</title>
        <authorList>
            <person name="Sun S."/>
            <person name="Shen X."/>
            <person name="Li Y."/>
            <person name="Li Y."/>
            <person name="Wang S."/>
            <person name="Li R."/>
            <person name="Zhang H."/>
            <person name="Shen G."/>
            <person name="Guo B."/>
            <person name="Wei J."/>
            <person name="Xu J."/>
            <person name="St-Pierre B."/>
            <person name="Chen S."/>
            <person name="Sun C."/>
        </authorList>
    </citation>
    <scope>NUCLEOTIDE SEQUENCE [LARGE SCALE GENOMIC DNA]</scope>
</reference>
<gene>
    <name evidence="1" type="ORF">M9H77_15143</name>
</gene>
<sequence length="925" mass="103771">MELEFRCRDYRTEDEFHSLPRVPAELHPLTTSSSSLPQVDLVFKEESEIIDPLRAIGGEKEVSIEAFQDKEINLTAASFVEAAAQDSSKEWISFKKFLMQRFPVPKMISVSSVSAAIMKSIKVNSNSSVDVHLEELDDHIKISEEGFKVISQQEYVSRLHELKDEITHAWHNDDRVTALKLSIKVARLLMDTSVKQFYPTLFILATDVMDLLGDLVWERIKQKAEYAEDGTFICSLPDNFGSTSICDDAKETCNNWFCKIGSIRELLPRIYLELAIFPCWRFLADHPAKCLERVVKMTRGIADPLALAYCHLYMVHCAQKLPHHNVVCTVSGYNIAGINDLKNLIMRATFPQQTRDDVSSGDERLLLSLMEPTIEYVMKIVFKDLNEQTQVRDILVGLGLGKDQSDLFGERPCPSVIIHHLLKELPIGVICSSAMNILHLIGCSADCSFDQFLNYKLLGLRLCESVSQVSEAIAVVNKVIQVTSLYHRLDEYMKVLDAYVDIVLQNQLQDTHLNMILEKIFELVCNEGIDESALASLQSFFTKLLTHFDNLNDILSLNHFIDILDLMHGTTRNMINIQILRIATRNNCLQDPTIIHFLFEVSQALHDGVDFLNIKADEHQHSAQLISRFVNIAEFGQDFERNLSFLVDCRGAFGSMSQLKETLVHSSNRLAVKAMQYGSNHASFVKSCLTFSEVTIPSIPAHTRQWNLYIETAEVAFLGGLVSHADGLIDSVIWCFQNFDLADGTLTSSDHDAYLSSVCKLCSLVILVPGNFEQGFMNVPRSVFGLVNSQSRMTAKLQIRGLCALISALAALSQNSNQSHMLPGQVLSNSNVFFGDMTYLQELLSLSGVIVQKIIDIVSEEPLQTTRGYIALEACNCIASSFKGSEKTWAICSTLVEIAKSSLGSDNIYLKSTRNFLDSTSLYLK</sequence>